<dbReference type="FunFam" id="3.30.1490.20:FF:000003">
    <property type="entry name" value="acetyl-CoA carboxylase isoform X1"/>
    <property type="match status" value="1"/>
</dbReference>
<keyword evidence="5" id="KW-0092">Biotin</keyword>
<dbReference type="InterPro" id="IPR011761">
    <property type="entry name" value="ATP-grasp"/>
</dbReference>
<dbReference type="FunFam" id="3.30.470.20:FF:000028">
    <property type="entry name" value="Methylcrotonoyl-CoA carboxylase subunit alpha, mitochondrial"/>
    <property type="match status" value="1"/>
</dbReference>
<dbReference type="InterPro" id="IPR050856">
    <property type="entry name" value="Biotin_carboxylase_complex"/>
</dbReference>
<protein>
    <submittedName>
        <fullName evidence="11">Carbamoyl-phosphate synthase L chain, ATP binding domain-domain-containing protein</fullName>
    </submittedName>
</protein>
<dbReference type="Gene3D" id="3.30.470.20">
    <property type="entry name" value="ATP-grasp fold, B domain"/>
    <property type="match status" value="1"/>
</dbReference>
<dbReference type="InterPro" id="IPR005482">
    <property type="entry name" value="Biotin_COase_C"/>
</dbReference>
<dbReference type="InterPro" id="IPR000089">
    <property type="entry name" value="Biotin_lipoyl"/>
</dbReference>
<dbReference type="PROSITE" id="PS50979">
    <property type="entry name" value="BC"/>
    <property type="match status" value="1"/>
</dbReference>
<feature type="domain" description="Biotin carboxylation" evidence="9">
    <location>
        <begin position="28"/>
        <end position="485"/>
    </location>
</feature>
<dbReference type="OrthoDB" id="196847at2759"/>
<evidence type="ECO:0000256" key="5">
    <source>
        <dbReference type="ARBA" id="ARBA00023267"/>
    </source>
</evidence>
<dbReference type="Pfam" id="PF00289">
    <property type="entry name" value="Biotin_carb_N"/>
    <property type="match status" value="1"/>
</dbReference>
<keyword evidence="3 6" id="KW-0547">Nucleotide-binding</keyword>
<dbReference type="VEuPathDB" id="FungiDB:YALI1_B19217g"/>
<evidence type="ECO:0000313" key="13">
    <source>
        <dbReference type="Proteomes" id="UP000256601"/>
    </source>
</evidence>
<dbReference type="InterPro" id="IPR016185">
    <property type="entry name" value="PreATP-grasp_dom_sf"/>
</dbReference>
<dbReference type="InterPro" id="IPR011764">
    <property type="entry name" value="Biotin_carboxylation_dom"/>
</dbReference>
<dbReference type="Proteomes" id="UP000256601">
    <property type="component" value="Unassembled WGS sequence"/>
</dbReference>
<dbReference type="Pfam" id="PF00364">
    <property type="entry name" value="Biotin_lipoyl"/>
    <property type="match status" value="1"/>
</dbReference>
<reference evidence="11 13" key="2">
    <citation type="submission" date="2018-07" db="EMBL/GenBank/DDBJ databases">
        <title>Draft Genome Assemblies for Five Robust Yarrowia lipolytica Strains Exhibiting High Lipid Production and Pentose Sugar Utilization and Sugar Alcohol Secretion from Undetoxified Lignocellulosic Biomass Hydrolysates.</title>
        <authorList>
            <consortium name="DOE Joint Genome Institute"/>
            <person name="Walker C."/>
            <person name="Ryu S."/>
            <person name="Na H."/>
            <person name="Zane M."/>
            <person name="LaButti K."/>
            <person name="Lipzen A."/>
            <person name="Haridas S."/>
            <person name="Barry K."/>
            <person name="Grigoriev I.V."/>
            <person name="Quarterman J."/>
            <person name="Slininger P."/>
            <person name="Dien B."/>
            <person name="Trinh C.T."/>
        </authorList>
    </citation>
    <scope>NUCLEOTIDE SEQUENCE [LARGE SCALE GENOMIC DNA]</scope>
    <source>
        <strain evidence="11 13">YB392</strain>
    </source>
</reference>
<dbReference type="RefSeq" id="XP_500892.1">
    <property type="nucleotide sequence ID" value="XM_500892.1"/>
</dbReference>
<dbReference type="InterPro" id="IPR005481">
    <property type="entry name" value="BC-like_N"/>
</dbReference>
<evidence type="ECO:0000259" key="7">
    <source>
        <dbReference type="PROSITE" id="PS50968"/>
    </source>
</evidence>
<dbReference type="Gene3D" id="2.40.50.100">
    <property type="match status" value="1"/>
</dbReference>
<dbReference type="EMBL" id="CP017554">
    <property type="protein sequence ID" value="AOW01702.1"/>
    <property type="molecule type" value="Genomic_DNA"/>
</dbReference>
<dbReference type="EMBL" id="KZ859064">
    <property type="protein sequence ID" value="RDW23792.1"/>
    <property type="molecule type" value="Genomic_DNA"/>
</dbReference>
<evidence type="ECO:0000259" key="9">
    <source>
        <dbReference type="PROSITE" id="PS50979"/>
    </source>
</evidence>
<dbReference type="GeneID" id="2907262"/>
<evidence type="ECO:0000256" key="6">
    <source>
        <dbReference type="PROSITE-ProRule" id="PRU00409"/>
    </source>
</evidence>
<dbReference type="AlphaFoldDB" id="A0A1H6PI17"/>
<dbReference type="CDD" id="cd06850">
    <property type="entry name" value="biotinyl_domain"/>
    <property type="match status" value="1"/>
</dbReference>
<evidence type="ECO:0000313" key="10">
    <source>
        <dbReference type="EMBL" id="AOW01702.1"/>
    </source>
</evidence>
<evidence type="ECO:0000256" key="3">
    <source>
        <dbReference type="ARBA" id="ARBA00022741"/>
    </source>
</evidence>
<organism evidence="10 12">
    <name type="scientific">Yarrowia lipolytica</name>
    <name type="common">Candida lipolytica</name>
    <dbReference type="NCBI Taxonomy" id="4952"/>
    <lineage>
        <taxon>Eukaryota</taxon>
        <taxon>Fungi</taxon>
        <taxon>Dikarya</taxon>
        <taxon>Ascomycota</taxon>
        <taxon>Saccharomycotina</taxon>
        <taxon>Dipodascomycetes</taxon>
        <taxon>Dipodascales</taxon>
        <taxon>Dipodascales incertae sedis</taxon>
        <taxon>Yarrowia</taxon>
    </lineage>
</organism>
<dbReference type="GO" id="GO:0005739">
    <property type="term" value="C:mitochondrion"/>
    <property type="evidence" value="ECO:0007669"/>
    <property type="project" value="TreeGrafter"/>
</dbReference>
<dbReference type="PROSITE" id="PS50968">
    <property type="entry name" value="BIOTINYL_LIPOYL"/>
    <property type="match status" value="1"/>
</dbReference>
<feature type="domain" description="ATP-grasp" evidence="8">
    <location>
        <begin position="145"/>
        <end position="348"/>
    </location>
</feature>
<dbReference type="SUPFAM" id="SSF52440">
    <property type="entry name" value="PreATP-grasp domain"/>
    <property type="match status" value="1"/>
</dbReference>
<dbReference type="PROSITE" id="PS50975">
    <property type="entry name" value="ATP_GRASP"/>
    <property type="match status" value="1"/>
</dbReference>
<evidence type="ECO:0000256" key="2">
    <source>
        <dbReference type="ARBA" id="ARBA00022598"/>
    </source>
</evidence>
<dbReference type="OMA" id="FINKPKH"/>
<dbReference type="SUPFAM" id="SSF56059">
    <property type="entry name" value="Glutathione synthetase ATP-binding domain-like"/>
    <property type="match status" value="1"/>
</dbReference>
<dbReference type="InterPro" id="IPR011053">
    <property type="entry name" value="Single_hybrid_motif"/>
</dbReference>
<dbReference type="GO" id="GO:0004485">
    <property type="term" value="F:methylcrotonoyl-CoA carboxylase activity"/>
    <property type="evidence" value="ECO:0007669"/>
    <property type="project" value="TreeGrafter"/>
</dbReference>
<dbReference type="GO" id="GO:0046872">
    <property type="term" value="F:metal ion binding"/>
    <property type="evidence" value="ECO:0007669"/>
    <property type="project" value="InterPro"/>
</dbReference>
<dbReference type="KEGG" id="yli:2907262"/>
<comment type="cofactor">
    <cofactor evidence="1">
        <name>biotin</name>
        <dbReference type="ChEBI" id="CHEBI:57586"/>
    </cofactor>
</comment>
<dbReference type="SMART" id="SM00878">
    <property type="entry name" value="Biotin_carb_C"/>
    <property type="match status" value="1"/>
</dbReference>
<feature type="domain" description="Lipoyl-binding" evidence="7">
    <location>
        <begin position="645"/>
        <end position="724"/>
    </location>
</feature>
<dbReference type="PANTHER" id="PTHR18866">
    <property type="entry name" value="CARBOXYLASE:PYRUVATE/ACETYL-COA/PROPIONYL-COA CARBOXYLASE"/>
    <property type="match status" value="1"/>
</dbReference>
<dbReference type="PROSITE" id="PS00867">
    <property type="entry name" value="CPSASE_2"/>
    <property type="match status" value="1"/>
</dbReference>
<dbReference type="GO" id="GO:0005524">
    <property type="term" value="F:ATP binding"/>
    <property type="evidence" value="ECO:0007669"/>
    <property type="project" value="UniProtKB-UniRule"/>
</dbReference>
<dbReference type="Pfam" id="PF02785">
    <property type="entry name" value="Biotin_carb_C"/>
    <property type="match status" value="1"/>
</dbReference>
<accession>A0A1H6PI17</accession>
<evidence type="ECO:0000259" key="8">
    <source>
        <dbReference type="PROSITE" id="PS50975"/>
    </source>
</evidence>
<dbReference type="VEuPathDB" id="FungiDB:YALI0_B14619g"/>
<evidence type="ECO:0000313" key="11">
    <source>
        <dbReference type="EMBL" id="RDW23792.1"/>
    </source>
</evidence>
<dbReference type="Pfam" id="PF02786">
    <property type="entry name" value="CPSase_L_D2"/>
    <property type="match status" value="1"/>
</dbReference>
<keyword evidence="4 6" id="KW-0067">ATP-binding</keyword>
<proteinExistence type="predicted"/>
<dbReference type="SUPFAM" id="SSF51246">
    <property type="entry name" value="Rudiment single hybrid motif"/>
    <property type="match status" value="1"/>
</dbReference>
<gene>
    <name evidence="11" type="ORF">B0I71DRAFT_135345</name>
    <name evidence="10" type="ORF">YALI1_B19217g</name>
</gene>
<evidence type="ECO:0000256" key="4">
    <source>
        <dbReference type="ARBA" id="ARBA00022840"/>
    </source>
</evidence>
<dbReference type="PANTHER" id="PTHR18866:SF33">
    <property type="entry name" value="METHYLCROTONOYL-COA CARBOXYLASE SUBUNIT ALPHA, MITOCHONDRIAL-RELATED"/>
    <property type="match status" value="1"/>
</dbReference>
<reference evidence="10 12" key="1">
    <citation type="journal article" date="2016" name="PLoS ONE">
        <title>Sequence Assembly of Yarrowia lipolytica Strain W29/CLIB89 Shows Transposable Element Diversity.</title>
        <authorList>
            <person name="Magnan C."/>
            <person name="Yu J."/>
            <person name="Chang I."/>
            <person name="Jahn E."/>
            <person name="Kanomata Y."/>
            <person name="Wu J."/>
            <person name="Zeller M."/>
            <person name="Oakes M."/>
            <person name="Baldi P."/>
            <person name="Sandmeyer S."/>
        </authorList>
    </citation>
    <scope>NUCLEOTIDE SEQUENCE [LARGE SCALE GENOMIC DNA]</scope>
    <source>
        <strain evidence="10">CLIB89</strain>
        <strain evidence="12">CLIB89(W29)</strain>
    </source>
</reference>
<sequence length="725" mass="79277">MRRVINSTLRSYSTKAASQSNASVQPEILKSLCVANRGEIVHRVCDTASKMGIDTTSFYTEPDGNLAFSRSANNNLNLGADTKGYLEMDKIVRLAKENGCDSIHPGYGFLSENSEFAKKVQDAGLIFVGPPAAAMEAMGSKSRSKEIMTDAGVSCVPGYHGENQDPKFLEAESEKMGFPVLIKAVLGGGGKGMRIVESKADFQKQLASAKSEAKSSFGDERVLVEKYIKRPRHVEVQVFADKFGNVVALGERDCSVQRRHQKVLEESPAPGLELYSADCRQKMYKQACDAARAVNYEGAGTVEFIFDRDSPNGQFYFMEMNTRLQVEHPVTEMVTGVDLVEWQLLIASGRPLPKTQEEIQADMDKLGVHAIEARIYCEDPFNQFMPSSGKIVHMQLPQVGNPRLDVTFEQGDTVSPLYDPMIGKLIVRGDSREEALKKLRLALNEYEIVGPTTNIEFIKRVLKHEGFRGNNPTDLDTGFIPRHGEVLFANEGTPSEVYVQAAIAQAFPKALSAPSILEAANAFSSVGTAGWSSMQTREVTFKNGKESVVVTLTQLPGTNPTEHTFAAKVGDKAIGNVTASHFNGKARFKFPTGQHVNTVVSNDSNLGNVNEVHVFHRGTHHKVELATPDWITAVNKRIGAGAAAGGSFNDPDALEVATPMPCRVVRVTVKPGDVVSKDDELLVIESMKMETTVRSAREQPTKVKRVAFVPGDLVKQGSVLIEYEE</sequence>
<name>A0A1H6PI17_YARLL</name>
<dbReference type="eggNOG" id="KOG0238">
    <property type="taxonomic scope" value="Eukaryota"/>
</dbReference>
<dbReference type="Proteomes" id="UP000182444">
    <property type="component" value="Chromosome 1B"/>
</dbReference>
<keyword evidence="2" id="KW-0436">Ligase</keyword>
<evidence type="ECO:0000313" key="12">
    <source>
        <dbReference type="Proteomes" id="UP000182444"/>
    </source>
</evidence>
<evidence type="ECO:0000256" key="1">
    <source>
        <dbReference type="ARBA" id="ARBA00001953"/>
    </source>
</evidence>
<dbReference type="InterPro" id="IPR011054">
    <property type="entry name" value="Rudment_hybrid_motif"/>
</dbReference>
<dbReference type="GO" id="GO:0044281">
    <property type="term" value="P:small molecule metabolic process"/>
    <property type="evidence" value="ECO:0007669"/>
    <property type="project" value="UniProtKB-ARBA"/>
</dbReference>
<dbReference type="InterPro" id="IPR005479">
    <property type="entry name" value="CPAse_ATP-bd"/>
</dbReference>
<dbReference type="SUPFAM" id="SSF51230">
    <property type="entry name" value="Single hybrid motif"/>
    <property type="match status" value="1"/>
</dbReference>